<dbReference type="AlphaFoldDB" id="A0A401SSS7"/>
<dbReference type="Pfam" id="PF00240">
    <property type="entry name" value="ubiquitin"/>
    <property type="match status" value="1"/>
</dbReference>
<comment type="caution">
    <text evidence="2">The sequence shown here is derived from an EMBL/GenBank/DDBJ whole genome shotgun (WGS) entry which is preliminary data.</text>
</comment>
<evidence type="ECO:0000313" key="2">
    <source>
        <dbReference type="EMBL" id="GCC33413.1"/>
    </source>
</evidence>
<feature type="domain" description="Ubiquitin-like" evidence="1">
    <location>
        <begin position="14"/>
        <end position="86"/>
    </location>
</feature>
<keyword evidence="3" id="KW-1185">Reference proteome</keyword>
<dbReference type="OrthoDB" id="9924610at2759"/>
<dbReference type="Proteomes" id="UP000287033">
    <property type="component" value="Unassembled WGS sequence"/>
</dbReference>
<dbReference type="OMA" id="RYHIQVH"/>
<dbReference type="InterPro" id="IPR000626">
    <property type="entry name" value="Ubiquitin-like_dom"/>
</dbReference>
<evidence type="ECO:0000259" key="1">
    <source>
        <dbReference type="PROSITE" id="PS50053"/>
    </source>
</evidence>
<dbReference type="Gene3D" id="3.10.20.90">
    <property type="entry name" value="Phosphatidylinositol 3-kinase Catalytic Subunit, Chain A, domain 1"/>
    <property type="match status" value="1"/>
</dbReference>
<name>A0A401SSS7_CHIPU</name>
<accession>A0A401SSS7</accession>
<dbReference type="InterPro" id="IPR029071">
    <property type="entry name" value="Ubiquitin-like_domsf"/>
</dbReference>
<dbReference type="CDD" id="cd17039">
    <property type="entry name" value="Ubl_ubiquitin_like"/>
    <property type="match status" value="1"/>
</dbReference>
<protein>
    <recommendedName>
        <fullName evidence="1">Ubiquitin-like domain-containing protein</fullName>
    </recommendedName>
</protein>
<gene>
    <name evidence="2" type="ORF">chiPu_0011882</name>
</gene>
<dbReference type="PROSITE" id="PS50053">
    <property type="entry name" value="UBIQUITIN_2"/>
    <property type="match status" value="1"/>
</dbReference>
<dbReference type="SUPFAM" id="SSF54236">
    <property type="entry name" value="Ubiquitin-like"/>
    <property type="match status" value="1"/>
</dbReference>
<dbReference type="EMBL" id="BEZZ01000514">
    <property type="protein sequence ID" value="GCC33413.1"/>
    <property type="molecule type" value="Genomic_DNA"/>
</dbReference>
<organism evidence="2 3">
    <name type="scientific">Chiloscyllium punctatum</name>
    <name type="common">Brownbanded bambooshark</name>
    <name type="synonym">Hemiscyllium punctatum</name>
    <dbReference type="NCBI Taxonomy" id="137246"/>
    <lineage>
        <taxon>Eukaryota</taxon>
        <taxon>Metazoa</taxon>
        <taxon>Chordata</taxon>
        <taxon>Craniata</taxon>
        <taxon>Vertebrata</taxon>
        <taxon>Chondrichthyes</taxon>
        <taxon>Elasmobranchii</taxon>
        <taxon>Galeomorphii</taxon>
        <taxon>Galeoidea</taxon>
        <taxon>Orectolobiformes</taxon>
        <taxon>Hemiscylliidae</taxon>
        <taxon>Chiloscyllium</taxon>
    </lineage>
</organism>
<evidence type="ECO:0000313" key="3">
    <source>
        <dbReference type="Proteomes" id="UP000287033"/>
    </source>
</evidence>
<proteinExistence type="predicted"/>
<reference evidence="2 3" key="1">
    <citation type="journal article" date="2018" name="Nat. Ecol. Evol.">
        <title>Shark genomes provide insights into elasmobranch evolution and the origin of vertebrates.</title>
        <authorList>
            <person name="Hara Y"/>
            <person name="Yamaguchi K"/>
            <person name="Onimaru K"/>
            <person name="Kadota M"/>
            <person name="Koyanagi M"/>
            <person name="Keeley SD"/>
            <person name="Tatsumi K"/>
            <person name="Tanaka K"/>
            <person name="Motone F"/>
            <person name="Kageyama Y"/>
            <person name="Nozu R"/>
            <person name="Adachi N"/>
            <person name="Nishimura O"/>
            <person name="Nakagawa R"/>
            <person name="Tanegashima C"/>
            <person name="Kiyatake I"/>
            <person name="Matsumoto R"/>
            <person name="Murakumo K"/>
            <person name="Nishida K"/>
            <person name="Terakita A"/>
            <person name="Kuratani S"/>
            <person name="Sato K"/>
            <person name="Hyodo S Kuraku.S."/>
        </authorList>
    </citation>
    <scope>NUCLEOTIDE SEQUENCE [LARGE SCALE GENOMIC DNA]</scope>
</reference>
<sequence>MNTMQKLMAHWMRCDVCVQLPDGQRMVTIRVRPNDTIKRLRLHLVRQGVTSWKMDFTYRGNQLGENETLEENHITTGSVLILVRNE</sequence>